<dbReference type="RefSeq" id="WP_274377494.1">
    <property type="nucleotide sequence ID" value="NZ_FOOX01000001.1"/>
</dbReference>
<evidence type="ECO:0000313" key="7">
    <source>
        <dbReference type="EMBL" id="SFF92828.1"/>
    </source>
</evidence>
<keyword evidence="3 6" id="KW-0812">Transmembrane</keyword>
<keyword evidence="8" id="KW-1185">Reference proteome</keyword>
<name>A0A1I2MNY9_9FIRM</name>
<dbReference type="Gene3D" id="3.30.700.10">
    <property type="entry name" value="Glycoprotein, Type 4 Pilin"/>
    <property type="match status" value="1"/>
</dbReference>
<accession>A0A1I2MNY9</accession>
<organism evidence="7 8">
    <name type="scientific">Desulfotruncus arcticus DSM 17038</name>
    <dbReference type="NCBI Taxonomy" id="1121424"/>
    <lineage>
        <taxon>Bacteria</taxon>
        <taxon>Bacillati</taxon>
        <taxon>Bacillota</taxon>
        <taxon>Clostridia</taxon>
        <taxon>Eubacteriales</taxon>
        <taxon>Desulfallaceae</taxon>
        <taxon>Desulfotruncus</taxon>
    </lineage>
</organism>
<sequence length="127" mass="13508">MIQKISYALKNRKGFTLVELMVVVVIIGILAAIAVPVYSSSQAKAAATADEASIRILNGATQQWALDQGPIKALSDITTTEMTDNGASLVTDGYLKEAVTPQTSGMTKFVWVPGDTDAESTWEAQSD</sequence>
<dbReference type="InterPro" id="IPR000983">
    <property type="entry name" value="Bac_GSPG_pilin"/>
</dbReference>
<evidence type="ECO:0000256" key="6">
    <source>
        <dbReference type="SAM" id="Phobius"/>
    </source>
</evidence>
<dbReference type="EMBL" id="FOOX01000001">
    <property type="protein sequence ID" value="SFF92828.1"/>
    <property type="molecule type" value="Genomic_DNA"/>
</dbReference>
<dbReference type="STRING" id="341036.SAMN05660649_00042"/>
<evidence type="ECO:0000256" key="4">
    <source>
        <dbReference type="ARBA" id="ARBA00022989"/>
    </source>
</evidence>
<keyword evidence="2" id="KW-0488">Methylation</keyword>
<dbReference type="GO" id="GO:0016020">
    <property type="term" value="C:membrane"/>
    <property type="evidence" value="ECO:0007669"/>
    <property type="project" value="UniProtKB-SubCell"/>
</dbReference>
<evidence type="ECO:0000256" key="2">
    <source>
        <dbReference type="ARBA" id="ARBA00022481"/>
    </source>
</evidence>
<feature type="transmembrane region" description="Helical" evidence="6">
    <location>
        <begin position="20"/>
        <end position="38"/>
    </location>
</feature>
<evidence type="ECO:0000313" key="8">
    <source>
        <dbReference type="Proteomes" id="UP000199337"/>
    </source>
</evidence>
<evidence type="ECO:0000256" key="5">
    <source>
        <dbReference type="ARBA" id="ARBA00023136"/>
    </source>
</evidence>
<gene>
    <name evidence="7" type="ORF">SAMN05660649_00042</name>
</gene>
<evidence type="ECO:0000256" key="1">
    <source>
        <dbReference type="ARBA" id="ARBA00004167"/>
    </source>
</evidence>
<protein>
    <submittedName>
        <fullName evidence="7">N-terminal methylation site-containing protein</fullName>
    </submittedName>
</protein>
<keyword evidence="4 6" id="KW-1133">Transmembrane helix</keyword>
<dbReference type="Proteomes" id="UP000199337">
    <property type="component" value="Unassembled WGS sequence"/>
</dbReference>
<reference evidence="8" key="1">
    <citation type="submission" date="2016-10" db="EMBL/GenBank/DDBJ databases">
        <authorList>
            <person name="Varghese N."/>
            <person name="Submissions S."/>
        </authorList>
    </citation>
    <scope>NUCLEOTIDE SEQUENCE [LARGE SCALE GENOMIC DNA]</scope>
    <source>
        <strain evidence="8">DSM 17038</strain>
    </source>
</reference>
<dbReference type="GO" id="GO:0015627">
    <property type="term" value="C:type II protein secretion system complex"/>
    <property type="evidence" value="ECO:0007669"/>
    <property type="project" value="InterPro"/>
</dbReference>
<keyword evidence="5 6" id="KW-0472">Membrane</keyword>
<evidence type="ECO:0000256" key="3">
    <source>
        <dbReference type="ARBA" id="ARBA00022692"/>
    </source>
</evidence>
<dbReference type="GO" id="GO:0015628">
    <property type="term" value="P:protein secretion by the type II secretion system"/>
    <property type="evidence" value="ECO:0007669"/>
    <property type="project" value="InterPro"/>
</dbReference>
<dbReference type="AlphaFoldDB" id="A0A1I2MNY9"/>
<dbReference type="PANTHER" id="PTHR30093">
    <property type="entry name" value="GENERAL SECRETION PATHWAY PROTEIN G"/>
    <property type="match status" value="1"/>
</dbReference>
<dbReference type="PRINTS" id="PR00813">
    <property type="entry name" value="BCTERIALGSPG"/>
</dbReference>
<proteinExistence type="predicted"/>
<dbReference type="InterPro" id="IPR045584">
    <property type="entry name" value="Pilin-like"/>
</dbReference>
<dbReference type="NCBIfam" id="TIGR02532">
    <property type="entry name" value="IV_pilin_GFxxxE"/>
    <property type="match status" value="1"/>
</dbReference>
<comment type="subcellular location">
    <subcellularLocation>
        <location evidence="1">Membrane</location>
        <topology evidence="1">Single-pass membrane protein</topology>
    </subcellularLocation>
</comment>
<dbReference type="InterPro" id="IPR012902">
    <property type="entry name" value="N_methyl_site"/>
</dbReference>
<dbReference type="PROSITE" id="PS00409">
    <property type="entry name" value="PROKAR_NTER_METHYL"/>
    <property type="match status" value="1"/>
</dbReference>
<dbReference type="SUPFAM" id="SSF54523">
    <property type="entry name" value="Pili subunits"/>
    <property type="match status" value="1"/>
</dbReference>
<dbReference type="Pfam" id="PF07963">
    <property type="entry name" value="N_methyl"/>
    <property type="match status" value="1"/>
</dbReference>
<dbReference type="PANTHER" id="PTHR30093:SF44">
    <property type="entry name" value="TYPE II SECRETION SYSTEM CORE PROTEIN G"/>
    <property type="match status" value="1"/>
</dbReference>